<evidence type="ECO:0000256" key="1">
    <source>
        <dbReference type="SAM" id="MobiDB-lite"/>
    </source>
</evidence>
<accession>A0A7H9DYH2</accession>
<sequence>MQPSTDSPPRQEVRKSGVRSQESGVRSQESGVRSQESGVRSQESGSLPSGFTLYTKIFCI</sequence>
<organism evidence="2 3">
    <name type="scientific">Anaplasma phagocytophilum str. Norway variant1</name>
    <dbReference type="NCBI Taxonomy" id="1392506"/>
    <lineage>
        <taxon>Bacteria</taxon>
        <taxon>Pseudomonadati</taxon>
        <taxon>Pseudomonadota</taxon>
        <taxon>Alphaproteobacteria</taxon>
        <taxon>Rickettsiales</taxon>
        <taxon>Anaplasmataceae</taxon>
        <taxon>Anaplasma</taxon>
        <taxon>phagocytophilum group</taxon>
    </lineage>
</organism>
<dbReference type="EMBL" id="CP046639">
    <property type="protein sequence ID" value="QLL66545.1"/>
    <property type="molecule type" value="Genomic_DNA"/>
</dbReference>
<dbReference type="Proteomes" id="UP000510938">
    <property type="component" value="Chromosome"/>
</dbReference>
<dbReference type="RefSeq" id="WP_180843753.1">
    <property type="nucleotide sequence ID" value="NZ_CP046639.1"/>
</dbReference>
<dbReference type="AlphaFoldDB" id="A0A7H9DYH2"/>
<gene>
    <name evidence="2" type="ORF">O998_01490</name>
</gene>
<reference evidence="2 3" key="1">
    <citation type="submission" date="2019-12" db="EMBL/GenBank/DDBJ databases">
        <title>A sheep strain of Anaplasma phagocytophilum contains multiple genomes.</title>
        <authorList>
            <person name="Barbet A.F."/>
            <person name="Crosby F.L."/>
            <person name="Eskeland S."/>
            <person name="Stuen S."/>
            <person name="Granquist E.G."/>
            <person name="Munderloh U.G."/>
        </authorList>
    </citation>
    <scope>NUCLEOTIDE SEQUENCE [LARGE SCALE GENOMIC DNA]</scope>
    <source>
        <strain evidence="2 3">Norway Variant 1</strain>
    </source>
</reference>
<protein>
    <submittedName>
        <fullName evidence="2">Uncharacterized protein</fullName>
    </submittedName>
</protein>
<feature type="compositionally biased region" description="Polar residues" evidence="1">
    <location>
        <begin position="18"/>
        <end position="49"/>
    </location>
</feature>
<proteinExistence type="predicted"/>
<feature type="region of interest" description="Disordered" evidence="1">
    <location>
        <begin position="1"/>
        <end position="51"/>
    </location>
</feature>
<evidence type="ECO:0000313" key="3">
    <source>
        <dbReference type="Proteomes" id="UP000510938"/>
    </source>
</evidence>
<evidence type="ECO:0000313" key="2">
    <source>
        <dbReference type="EMBL" id="QLL66545.1"/>
    </source>
</evidence>
<name>A0A7H9DYH2_ANAPH</name>